<organism evidence="5 6">
    <name type="scientific">Caldalkalibacillus uzonensis</name>
    <dbReference type="NCBI Taxonomy" id="353224"/>
    <lineage>
        <taxon>Bacteria</taxon>
        <taxon>Bacillati</taxon>
        <taxon>Bacillota</taxon>
        <taxon>Bacilli</taxon>
        <taxon>Bacillales</taxon>
        <taxon>Bacillaceae</taxon>
        <taxon>Caldalkalibacillus</taxon>
    </lineage>
</organism>
<evidence type="ECO:0000259" key="4">
    <source>
        <dbReference type="PROSITE" id="PS50932"/>
    </source>
</evidence>
<dbReference type="PROSITE" id="PS00356">
    <property type="entry name" value="HTH_LACI_1"/>
    <property type="match status" value="1"/>
</dbReference>
<gene>
    <name evidence="5" type="ORF">J2S00_001776</name>
</gene>
<evidence type="ECO:0000313" key="6">
    <source>
        <dbReference type="Proteomes" id="UP001232445"/>
    </source>
</evidence>
<dbReference type="Gene3D" id="3.40.50.2300">
    <property type="match status" value="2"/>
</dbReference>
<comment type="caution">
    <text evidence="5">The sequence shown here is derived from an EMBL/GenBank/DDBJ whole genome shotgun (WGS) entry which is preliminary data.</text>
</comment>
<dbReference type="CDD" id="cd06267">
    <property type="entry name" value="PBP1_LacI_sugar_binding-like"/>
    <property type="match status" value="1"/>
</dbReference>
<reference evidence="5 6" key="1">
    <citation type="submission" date="2023-07" db="EMBL/GenBank/DDBJ databases">
        <title>Genomic Encyclopedia of Type Strains, Phase IV (KMG-IV): sequencing the most valuable type-strain genomes for metagenomic binning, comparative biology and taxonomic classification.</title>
        <authorList>
            <person name="Goeker M."/>
        </authorList>
    </citation>
    <scope>NUCLEOTIDE SEQUENCE [LARGE SCALE GENOMIC DNA]</scope>
    <source>
        <strain evidence="5 6">DSM 17740</strain>
    </source>
</reference>
<dbReference type="SUPFAM" id="SSF47413">
    <property type="entry name" value="lambda repressor-like DNA-binding domains"/>
    <property type="match status" value="1"/>
</dbReference>
<dbReference type="Pfam" id="PF13377">
    <property type="entry name" value="Peripla_BP_3"/>
    <property type="match status" value="1"/>
</dbReference>
<feature type="domain" description="HTH lacI-type" evidence="4">
    <location>
        <begin position="3"/>
        <end position="57"/>
    </location>
</feature>
<dbReference type="CDD" id="cd01392">
    <property type="entry name" value="HTH_LacI"/>
    <property type="match status" value="1"/>
</dbReference>
<dbReference type="SUPFAM" id="SSF53822">
    <property type="entry name" value="Periplasmic binding protein-like I"/>
    <property type="match status" value="1"/>
</dbReference>
<keyword evidence="1" id="KW-0805">Transcription regulation</keyword>
<dbReference type="PRINTS" id="PR00036">
    <property type="entry name" value="HTHLACI"/>
</dbReference>
<dbReference type="PROSITE" id="PS50932">
    <property type="entry name" value="HTH_LACI_2"/>
    <property type="match status" value="1"/>
</dbReference>
<dbReference type="Gene3D" id="1.10.260.40">
    <property type="entry name" value="lambda repressor-like DNA-binding domains"/>
    <property type="match status" value="1"/>
</dbReference>
<protein>
    <submittedName>
        <fullName evidence="5">DNA-binding LacI/PurR family transcriptional regulator</fullName>
    </submittedName>
</protein>
<dbReference type="InterPro" id="IPR010982">
    <property type="entry name" value="Lambda_DNA-bd_dom_sf"/>
</dbReference>
<keyword evidence="6" id="KW-1185">Reference proteome</keyword>
<dbReference type="GO" id="GO:0003677">
    <property type="term" value="F:DNA binding"/>
    <property type="evidence" value="ECO:0007669"/>
    <property type="project" value="UniProtKB-KW"/>
</dbReference>
<dbReference type="SMART" id="SM00354">
    <property type="entry name" value="HTH_LACI"/>
    <property type="match status" value="1"/>
</dbReference>
<evidence type="ECO:0000256" key="2">
    <source>
        <dbReference type="ARBA" id="ARBA00023125"/>
    </source>
</evidence>
<dbReference type="Pfam" id="PF00356">
    <property type="entry name" value="LacI"/>
    <property type="match status" value="1"/>
</dbReference>
<dbReference type="InterPro" id="IPR028082">
    <property type="entry name" value="Peripla_BP_I"/>
</dbReference>
<dbReference type="Proteomes" id="UP001232445">
    <property type="component" value="Unassembled WGS sequence"/>
</dbReference>
<evidence type="ECO:0000313" key="5">
    <source>
        <dbReference type="EMBL" id="MDQ0338990.1"/>
    </source>
</evidence>
<dbReference type="RefSeq" id="WP_307338237.1">
    <property type="nucleotide sequence ID" value="NZ_JAUSUQ010000005.1"/>
</dbReference>
<sequence length="343" mass="37946">MPTTIKDIARKAGVSVTTVSKALNNYQDIKPETRKKILKIARELNYQPNTTARNLVLRKTNTIGLIISGLSTSRSAHHFLFDVICGINDQAYAKQYDVLLYGTNSESQKKMSYLDLCLQRNFDGVILMGVKTDDPYVREVVEADIPTVLIDVPIVSSTCGYVTTDNVKGAEMAVQHLLDLGHRQILMINGHRQAFVSLQREEGYKKALEANGLSYREDYVAYTDFESASGGQAAATLLQKHRQATAIFCASDLIAYGAITRLLEMGWRVPEDISVIGFDGIELGEIMTPALSTIYQNRYLMGASAVNMLMELLEGNEGYSRVLAPTLIQRESTADLLNPDGHV</sequence>
<dbReference type="InterPro" id="IPR000843">
    <property type="entry name" value="HTH_LacI"/>
</dbReference>
<proteinExistence type="predicted"/>
<name>A0ABU0CRG3_9BACI</name>
<keyword evidence="2 5" id="KW-0238">DNA-binding</keyword>
<dbReference type="InterPro" id="IPR046335">
    <property type="entry name" value="LacI/GalR-like_sensor"/>
</dbReference>
<accession>A0ABU0CRG3</accession>
<evidence type="ECO:0000256" key="1">
    <source>
        <dbReference type="ARBA" id="ARBA00023015"/>
    </source>
</evidence>
<dbReference type="PANTHER" id="PTHR30146:SF109">
    <property type="entry name" value="HTH-TYPE TRANSCRIPTIONAL REGULATOR GALS"/>
    <property type="match status" value="1"/>
</dbReference>
<dbReference type="EMBL" id="JAUSUQ010000005">
    <property type="protein sequence ID" value="MDQ0338990.1"/>
    <property type="molecule type" value="Genomic_DNA"/>
</dbReference>
<evidence type="ECO:0000256" key="3">
    <source>
        <dbReference type="ARBA" id="ARBA00023163"/>
    </source>
</evidence>
<dbReference type="PANTHER" id="PTHR30146">
    <property type="entry name" value="LACI-RELATED TRANSCRIPTIONAL REPRESSOR"/>
    <property type="match status" value="1"/>
</dbReference>
<keyword evidence="3" id="KW-0804">Transcription</keyword>